<protein>
    <recommendedName>
        <fullName evidence="2">DUF6973 domain-containing protein</fullName>
    </recommendedName>
</protein>
<evidence type="ECO:0000313" key="4">
    <source>
        <dbReference type="Proteomes" id="UP001164390"/>
    </source>
</evidence>
<feature type="compositionally biased region" description="Basic and acidic residues" evidence="1">
    <location>
        <begin position="385"/>
        <end position="395"/>
    </location>
</feature>
<dbReference type="KEGG" id="sgrg:L0C25_08955"/>
<evidence type="ECO:0000313" key="3">
    <source>
        <dbReference type="EMBL" id="UYM07187.1"/>
    </source>
</evidence>
<proteinExistence type="predicted"/>
<dbReference type="Pfam" id="PF22322">
    <property type="entry name" value="DUF6973"/>
    <property type="match status" value="1"/>
</dbReference>
<evidence type="ECO:0000256" key="1">
    <source>
        <dbReference type="SAM" id="MobiDB-lite"/>
    </source>
</evidence>
<sequence length="395" mass="42082">MTGPPFERYPVASATIRGNADTVGNSSKPLVAVKNAMDGPRQRAADAVDGTLDGAIAGPTDPAQRDALTTAKGADVCSGAIELYADYVDIFNYAVDDLNERWAAAKERDFDVPMGGSAEEHDGDVAEAKGKYAQELRVEFGKAEKALDDGAGDVARVLNAGPDDGAVLLANYGASTAIVIAMNKIFSGGPITLADIEKEYQVEDDPDGLVNIPGVGTVTASEAWMLGNLGILALLDMKDIKEDAFSTADDRFTPEDQNDNHNDAFRHAYWNALMTRRFGEDWTEDYTNAHEGIPGNNSLREAMDLYNNGVGRRIASENPDASDEEIANLIEEAVRNGDMVVIGPDGHLVWSNTIEEGGETADSDNLPNPPQDGNPDNDPDSNADPDSHNEHGSGS</sequence>
<dbReference type="EMBL" id="CP094970">
    <property type="protein sequence ID" value="UYM07187.1"/>
    <property type="molecule type" value="Genomic_DNA"/>
</dbReference>
<dbReference type="Proteomes" id="UP001164390">
    <property type="component" value="Chromosome"/>
</dbReference>
<organism evidence="3 4">
    <name type="scientific">Solicola gregarius</name>
    <dbReference type="NCBI Taxonomy" id="2908642"/>
    <lineage>
        <taxon>Bacteria</taxon>
        <taxon>Bacillati</taxon>
        <taxon>Actinomycetota</taxon>
        <taxon>Actinomycetes</taxon>
        <taxon>Propionibacteriales</taxon>
        <taxon>Nocardioidaceae</taxon>
        <taxon>Solicola</taxon>
    </lineage>
</organism>
<accession>A0AA46TLL9</accession>
<evidence type="ECO:0000259" key="2">
    <source>
        <dbReference type="Pfam" id="PF22322"/>
    </source>
</evidence>
<gene>
    <name evidence="3" type="ORF">L0C25_08955</name>
</gene>
<dbReference type="AlphaFoldDB" id="A0AA46TLL9"/>
<keyword evidence="4" id="KW-1185">Reference proteome</keyword>
<feature type="domain" description="DUF6973" evidence="2">
    <location>
        <begin position="233"/>
        <end position="337"/>
    </location>
</feature>
<dbReference type="InterPro" id="IPR054246">
    <property type="entry name" value="DUF6973"/>
</dbReference>
<feature type="region of interest" description="Disordered" evidence="1">
    <location>
        <begin position="355"/>
        <end position="395"/>
    </location>
</feature>
<reference evidence="3" key="1">
    <citation type="submission" date="2022-01" db="EMBL/GenBank/DDBJ databases">
        <title>Nocardioidaceae gen. sp. A5X3R13.</title>
        <authorList>
            <person name="Lopez Marin M.A."/>
            <person name="Uhlik O."/>
        </authorList>
    </citation>
    <scope>NUCLEOTIDE SEQUENCE</scope>
    <source>
        <strain evidence="3">A5X3R13</strain>
    </source>
</reference>
<dbReference type="RefSeq" id="WP_271636136.1">
    <property type="nucleotide sequence ID" value="NZ_CP094970.1"/>
</dbReference>
<name>A0AA46TLL9_9ACTN</name>